<dbReference type="PANTHER" id="PTHR32120:SF11">
    <property type="entry name" value="SMALL RIBOSOMAL SUBUNIT BIOGENESIS GTPASE RSGA 1, MITOCHONDRIAL-RELATED"/>
    <property type="match status" value="1"/>
</dbReference>
<evidence type="ECO:0000259" key="4">
    <source>
        <dbReference type="PROSITE" id="PS50936"/>
    </source>
</evidence>
<feature type="binding site" evidence="3">
    <location>
        <position position="321"/>
    </location>
    <ligand>
        <name>Zn(2+)</name>
        <dbReference type="ChEBI" id="CHEBI:29105"/>
    </ligand>
</feature>
<dbReference type="PROSITE" id="PS51721">
    <property type="entry name" value="G_CP"/>
    <property type="match status" value="1"/>
</dbReference>
<feature type="binding site" evidence="3">
    <location>
        <begin position="204"/>
        <end position="212"/>
    </location>
    <ligand>
        <name>GTP</name>
        <dbReference type="ChEBI" id="CHEBI:37565"/>
    </ligand>
</feature>
<keyword evidence="3" id="KW-0378">Hydrolase</keyword>
<feature type="binding site" evidence="3">
    <location>
        <begin position="158"/>
        <end position="161"/>
    </location>
    <ligand>
        <name>GTP</name>
        <dbReference type="ChEBI" id="CHEBI:37565"/>
    </ligand>
</feature>
<feature type="domain" description="CP-type G" evidence="5">
    <location>
        <begin position="109"/>
        <end position="286"/>
    </location>
</feature>
<keyword evidence="3" id="KW-0699">rRNA-binding</keyword>
<dbReference type="InterPro" id="IPR010914">
    <property type="entry name" value="RsgA_GTPase_dom"/>
</dbReference>
<dbReference type="HAMAP" id="MF_01820">
    <property type="entry name" value="GTPase_RsgA"/>
    <property type="match status" value="1"/>
</dbReference>
<comment type="caution">
    <text evidence="6">The sequence shown here is derived from an EMBL/GenBank/DDBJ whole genome shotgun (WGS) entry which is preliminary data.</text>
</comment>
<dbReference type="GO" id="GO:0042274">
    <property type="term" value="P:ribosomal small subunit biogenesis"/>
    <property type="evidence" value="ECO:0007669"/>
    <property type="project" value="UniProtKB-UniRule"/>
</dbReference>
<reference evidence="6 7" key="1">
    <citation type="journal article" date="2013" name="Genome Announc.">
        <title>Draft Genome Sequence of the Lignocellulose Decomposer Thermobifida fusca Strain TM51.</title>
        <authorList>
            <person name="Toth A."/>
            <person name="Barna T."/>
            <person name="Nagy I."/>
            <person name="Horvath B."/>
            <person name="Nagy I."/>
            <person name="Tancsics A."/>
            <person name="Kriszt B."/>
            <person name="Baka E."/>
            <person name="Fekete C."/>
            <person name="Kukolya J."/>
        </authorList>
    </citation>
    <scope>NUCLEOTIDE SEQUENCE [LARGE SCALE GENOMIC DNA]</scope>
    <source>
        <strain evidence="6 7">TM51</strain>
    </source>
</reference>
<keyword evidence="7" id="KW-1185">Reference proteome</keyword>
<dbReference type="GO" id="GO:0005737">
    <property type="term" value="C:cytoplasm"/>
    <property type="evidence" value="ECO:0007669"/>
    <property type="project" value="UniProtKB-SubCell"/>
</dbReference>
<evidence type="ECO:0000256" key="2">
    <source>
        <dbReference type="ARBA" id="ARBA00023134"/>
    </source>
</evidence>
<keyword evidence="2 3" id="KW-0342">GTP-binding</keyword>
<dbReference type="InterPro" id="IPR004881">
    <property type="entry name" value="Ribosome_biogen_GTPase_RsgA"/>
</dbReference>
<name>A0A9P2WRX9_THEFU</name>
<evidence type="ECO:0000259" key="5">
    <source>
        <dbReference type="PROSITE" id="PS51721"/>
    </source>
</evidence>
<keyword evidence="3" id="KW-0690">Ribosome biogenesis</keyword>
<dbReference type="EC" id="3.6.1.-" evidence="3"/>
<dbReference type="GO" id="GO:0003924">
    <property type="term" value="F:GTPase activity"/>
    <property type="evidence" value="ECO:0007669"/>
    <property type="project" value="UniProtKB-UniRule"/>
</dbReference>
<accession>A0A9P2WRX9</accession>
<feature type="binding site" evidence="3">
    <location>
        <position position="310"/>
    </location>
    <ligand>
        <name>Zn(2+)</name>
        <dbReference type="ChEBI" id="CHEBI:29105"/>
    </ligand>
</feature>
<dbReference type="Gene3D" id="3.40.50.300">
    <property type="entry name" value="P-loop containing nucleotide triphosphate hydrolases"/>
    <property type="match status" value="1"/>
</dbReference>
<keyword evidence="3" id="KW-0694">RNA-binding</keyword>
<dbReference type="InterPro" id="IPR030378">
    <property type="entry name" value="G_CP_dom"/>
</dbReference>
<dbReference type="AlphaFoldDB" id="A0A9P2WRX9"/>
<feature type="binding site" evidence="3">
    <location>
        <position position="314"/>
    </location>
    <ligand>
        <name>Zn(2+)</name>
        <dbReference type="ChEBI" id="CHEBI:29105"/>
    </ligand>
</feature>
<dbReference type="GO" id="GO:0019843">
    <property type="term" value="F:rRNA binding"/>
    <property type="evidence" value="ECO:0007669"/>
    <property type="project" value="UniProtKB-KW"/>
</dbReference>
<organism evidence="6 7">
    <name type="scientific">Thermobifida fusca TM51</name>
    <dbReference type="NCBI Taxonomy" id="1169414"/>
    <lineage>
        <taxon>Bacteria</taxon>
        <taxon>Bacillati</taxon>
        <taxon>Actinomycetota</taxon>
        <taxon>Actinomycetes</taxon>
        <taxon>Streptosporangiales</taxon>
        <taxon>Nocardiopsidaceae</taxon>
        <taxon>Thermobifida</taxon>
    </lineage>
</organism>
<comment type="subcellular location">
    <subcellularLocation>
        <location evidence="3">Cytoplasm</location>
    </subcellularLocation>
</comment>
<evidence type="ECO:0000313" key="7">
    <source>
        <dbReference type="Proteomes" id="UP000014184"/>
    </source>
</evidence>
<dbReference type="EMBL" id="AOSG01000016">
    <property type="protein sequence ID" value="EOR72316.1"/>
    <property type="molecule type" value="Genomic_DNA"/>
</dbReference>
<sequence length="353" mass="38253">MRDGRYLDIDEDDVRVRARGGSRPRTRKRPKHENARLGFVTAVNRGRYQCLVGDLSVVAMKARELGRGSIVVGDIVALVGDLSGRPGTLARIVRVEKRSSVLRRTADDTDPVERVIVANADQMVIVTALADPDPQPRFIDRCLVAAYEAGLDPLLCLTKSDLASPDALLDIYAPLGLRWVVTRRDGDLSALREQLMGRISVLVGPSGVGKSTLVNLLVPEARRAVGDVNVVTGRGRHTSTSAVALPIGAPASAESVERLHAAREGRIDRSELDYGWIIDTPGVRSFGLAHVTPDDLLAAFPDLDDAVADCPDHCSHLGDGCALDEWLARGELNPARVTSFRRLLASREGELER</sequence>
<dbReference type="RefSeq" id="WP_011290990.1">
    <property type="nucleotide sequence ID" value="NZ_AOSG01000016.1"/>
</dbReference>
<proteinExistence type="inferred from homology"/>
<protein>
    <recommendedName>
        <fullName evidence="3">Small ribosomal subunit biogenesis GTPase RsgA</fullName>
        <ecNumber evidence="3">3.6.1.-</ecNumber>
    </recommendedName>
</protein>
<comment type="cofactor">
    <cofactor evidence="3">
        <name>Zn(2+)</name>
        <dbReference type="ChEBI" id="CHEBI:29105"/>
    </cofactor>
    <text evidence="3">Binds 1 zinc ion per subunit.</text>
</comment>
<dbReference type="CDD" id="cd01854">
    <property type="entry name" value="YjeQ_EngC"/>
    <property type="match status" value="1"/>
</dbReference>
<feature type="domain" description="EngC GTPase" evidence="4">
    <location>
        <begin position="118"/>
        <end position="284"/>
    </location>
</feature>
<dbReference type="InterPro" id="IPR027417">
    <property type="entry name" value="P-loop_NTPase"/>
</dbReference>
<keyword evidence="3" id="KW-0862">Zinc</keyword>
<evidence type="ECO:0000256" key="3">
    <source>
        <dbReference type="HAMAP-Rule" id="MF_01820"/>
    </source>
</evidence>
<evidence type="ECO:0000256" key="1">
    <source>
        <dbReference type="ARBA" id="ARBA00022741"/>
    </source>
</evidence>
<dbReference type="Proteomes" id="UP000014184">
    <property type="component" value="Unassembled WGS sequence"/>
</dbReference>
<evidence type="ECO:0000313" key="6">
    <source>
        <dbReference type="EMBL" id="EOR72316.1"/>
    </source>
</evidence>
<gene>
    <name evidence="3" type="primary">rsgA</name>
    <name evidence="6" type="ORF">TM51_03078</name>
</gene>
<comment type="function">
    <text evidence="3">One of several proteins that assist in the late maturation steps of the functional core of the 30S ribosomal subunit. Helps release RbfA from mature subunits. May play a role in the assembly of ribosomal proteins into the subunit. Circularly permuted GTPase that catalyzes slow GTP hydrolysis, GTPase activity is stimulated by the 30S ribosomal subunit.</text>
</comment>
<keyword evidence="1 3" id="KW-0547">Nucleotide-binding</keyword>
<keyword evidence="3" id="KW-0479">Metal-binding</keyword>
<dbReference type="Pfam" id="PF03193">
    <property type="entry name" value="RsgA_GTPase"/>
    <property type="match status" value="1"/>
</dbReference>
<dbReference type="PANTHER" id="PTHR32120">
    <property type="entry name" value="SMALL RIBOSOMAL SUBUNIT BIOGENESIS GTPASE RSGA"/>
    <property type="match status" value="1"/>
</dbReference>
<comment type="subunit">
    <text evidence="3">Monomer. Associates with 30S ribosomal subunit, binds 16S rRNA.</text>
</comment>
<dbReference type="GO" id="GO:0046872">
    <property type="term" value="F:metal ion binding"/>
    <property type="evidence" value="ECO:0007669"/>
    <property type="project" value="UniProtKB-KW"/>
</dbReference>
<dbReference type="PROSITE" id="PS50936">
    <property type="entry name" value="ENGC_GTPASE"/>
    <property type="match status" value="1"/>
</dbReference>
<keyword evidence="3" id="KW-0963">Cytoplasm</keyword>
<comment type="similarity">
    <text evidence="3">Belongs to the TRAFAC class YlqF/YawG GTPase family. RsgA subfamily.</text>
</comment>
<dbReference type="SUPFAM" id="SSF52540">
    <property type="entry name" value="P-loop containing nucleoside triphosphate hydrolases"/>
    <property type="match status" value="1"/>
</dbReference>
<dbReference type="Gene3D" id="1.10.40.50">
    <property type="entry name" value="Probable gtpase engc, domain 3"/>
    <property type="match status" value="1"/>
</dbReference>
<feature type="binding site" evidence="3">
    <location>
        <position position="316"/>
    </location>
    <ligand>
        <name>Zn(2+)</name>
        <dbReference type="ChEBI" id="CHEBI:29105"/>
    </ligand>
</feature>
<dbReference type="GO" id="GO:0005525">
    <property type="term" value="F:GTP binding"/>
    <property type="evidence" value="ECO:0007669"/>
    <property type="project" value="UniProtKB-UniRule"/>
</dbReference>
<dbReference type="NCBIfam" id="TIGR00157">
    <property type="entry name" value="ribosome small subunit-dependent GTPase A"/>
    <property type="match status" value="1"/>
</dbReference>